<organism evidence="15 16">
    <name type="scientific">Desulfovibrio legallii</name>
    <dbReference type="NCBI Taxonomy" id="571438"/>
    <lineage>
        <taxon>Bacteria</taxon>
        <taxon>Pseudomonadati</taxon>
        <taxon>Thermodesulfobacteriota</taxon>
        <taxon>Desulfovibrionia</taxon>
        <taxon>Desulfovibrionales</taxon>
        <taxon>Desulfovibrionaceae</taxon>
        <taxon>Desulfovibrio</taxon>
    </lineage>
</organism>
<comment type="similarity">
    <text evidence="11">Belongs to the dus family.</text>
</comment>
<dbReference type="PIRSF" id="PIRSF006621">
    <property type="entry name" value="Dus"/>
    <property type="match status" value="1"/>
</dbReference>
<evidence type="ECO:0000256" key="1">
    <source>
        <dbReference type="ARBA" id="ARBA00002790"/>
    </source>
</evidence>
<sequence length="340" mass="36221">MSLSLPSCPANPAALPFGREFPWLAPLAGYSDLPFRLLCREYGAAVCVTEMVSAKGLAYQSPGTNELLQTLPEDQPLVVQLFGAEPVFLGRAVTLLREAGFGWFDLNMGCSVPKVLRQGAGAAMLDHVDNALAVARAMLAAAGPGRVGFKLRLGLDAARPVLPDLALRLEDAGAGWLTLHPRTARQGFGGTADWEALARLVPRLSIPLLASGDLFSAADGLACLERTGVAGLMYARGALHNPAVFADHAALCRGCVPKPQDAVGLKAMILRHIALARRHCPGRAALWKMRSVVPRYVRALPGARALRQELCRCEDWEAVAAALDKFLDGCDSGTAQSHLF</sequence>
<dbReference type="PANTHER" id="PTHR11082">
    <property type="entry name" value="TRNA-DIHYDROURIDINE SYNTHASE"/>
    <property type="match status" value="1"/>
</dbReference>
<dbReference type="InterPro" id="IPR024036">
    <property type="entry name" value="tRNA-dHydroUridine_Synthase_C"/>
</dbReference>
<dbReference type="GO" id="GO:0000049">
    <property type="term" value="F:tRNA binding"/>
    <property type="evidence" value="ECO:0007669"/>
    <property type="project" value="UniProtKB-KW"/>
</dbReference>
<evidence type="ECO:0000256" key="2">
    <source>
        <dbReference type="ARBA" id="ARBA00022555"/>
    </source>
</evidence>
<feature type="active site" description="Proton donor" evidence="12">
    <location>
        <position position="110"/>
    </location>
</feature>
<keyword evidence="13" id="KW-0547">Nucleotide-binding</keyword>
<reference evidence="15 16" key="1">
    <citation type="submission" date="2018-12" db="EMBL/GenBank/DDBJ databases">
        <title>First genome draft of Desulfovibrio legallis sp. nov.</title>
        <authorList>
            <person name="Ben Dhia O."/>
            <person name="Najjari A."/>
            <person name="Ferjani R."/>
            <person name="Fhoula I."/>
            <person name="Fardeau M.-L."/>
            <person name="Boudabbous A."/>
            <person name="Ouzari H.I."/>
        </authorList>
    </citation>
    <scope>NUCLEOTIDE SEQUENCE [LARGE SCALE GENOMIC DNA]</scope>
    <source>
        <strain evidence="15 16">H1T</strain>
    </source>
</reference>
<evidence type="ECO:0000256" key="4">
    <source>
        <dbReference type="ARBA" id="ARBA00022643"/>
    </source>
</evidence>
<dbReference type="Gene3D" id="1.10.1200.80">
    <property type="entry name" value="Putative flavin oxidoreducatase, domain 2"/>
    <property type="match status" value="1"/>
</dbReference>
<evidence type="ECO:0000256" key="9">
    <source>
        <dbReference type="ARBA" id="ARBA00048205"/>
    </source>
</evidence>
<dbReference type="RefSeq" id="WP_118230175.1">
    <property type="nucleotide sequence ID" value="NZ_JAQDZC010000012.1"/>
</dbReference>
<proteinExistence type="inferred from homology"/>
<keyword evidence="6" id="KW-0521">NADP</keyword>
<dbReference type="Gene3D" id="3.20.20.70">
    <property type="entry name" value="Aldolase class I"/>
    <property type="match status" value="1"/>
</dbReference>
<feature type="binding site" evidence="13">
    <location>
        <position position="150"/>
    </location>
    <ligand>
        <name>FMN</name>
        <dbReference type="ChEBI" id="CHEBI:58210"/>
    </ligand>
</feature>
<evidence type="ECO:0000256" key="6">
    <source>
        <dbReference type="ARBA" id="ARBA00022857"/>
    </source>
</evidence>
<dbReference type="InterPro" id="IPR013785">
    <property type="entry name" value="Aldolase_TIM"/>
</dbReference>
<feature type="binding site" evidence="13">
    <location>
        <position position="80"/>
    </location>
    <ligand>
        <name>FMN</name>
        <dbReference type="ChEBI" id="CHEBI:58210"/>
    </ligand>
</feature>
<keyword evidence="3 11" id="KW-0285">Flavoprotein</keyword>
<keyword evidence="4 11" id="KW-0288">FMN</keyword>
<dbReference type="InterPro" id="IPR001269">
    <property type="entry name" value="DUS_fam"/>
</dbReference>
<dbReference type="SUPFAM" id="SSF51395">
    <property type="entry name" value="FMN-linked oxidoreductases"/>
    <property type="match status" value="1"/>
</dbReference>
<dbReference type="Pfam" id="PF01207">
    <property type="entry name" value="Dus"/>
    <property type="match status" value="1"/>
</dbReference>
<dbReference type="EC" id="1.3.1.-" evidence="11"/>
<keyword evidence="2" id="KW-0820">tRNA-binding</keyword>
<dbReference type="InterPro" id="IPR035587">
    <property type="entry name" value="DUS-like_FMN-bd"/>
</dbReference>
<evidence type="ECO:0000256" key="10">
    <source>
        <dbReference type="ARBA" id="ARBA00048802"/>
    </source>
</evidence>
<dbReference type="CDD" id="cd02801">
    <property type="entry name" value="DUS_like_FMN"/>
    <property type="match status" value="1"/>
</dbReference>
<dbReference type="PANTHER" id="PTHR11082:SF25">
    <property type="entry name" value="DUS-LIKE FMN-BINDING DOMAIN-CONTAINING PROTEIN"/>
    <property type="match status" value="1"/>
</dbReference>
<evidence type="ECO:0000256" key="11">
    <source>
        <dbReference type="PIRNR" id="PIRNR006621"/>
    </source>
</evidence>
<dbReference type="AlphaFoldDB" id="A0A6H3FC79"/>
<comment type="catalytic activity">
    <reaction evidence="9">
        <text>a 5,6-dihydrouridine in tRNA + NADP(+) = a uridine in tRNA + NADPH + H(+)</text>
        <dbReference type="Rhea" id="RHEA:23624"/>
        <dbReference type="Rhea" id="RHEA-COMP:13339"/>
        <dbReference type="Rhea" id="RHEA-COMP:13887"/>
        <dbReference type="ChEBI" id="CHEBI:15378"/>
        <dbReference type="ChEBI" id="CHEBI:57783"/>
        <dbReference type="ChEBI" id="CHEBI:58349"/>
        <dbReference type="ChEBI" id="CHEBI:65315"/>
        <dbReference type="ChEBI" id="CHEBI:74443"/>
    </reaction>
</comment>
<comment type="caution">
    <text evidence="15">The sequence shown here is derived from an EMBL/GenBank/DDBJ whole genome shotgun (WGS) entry which is preliminary data.</text>
</comment>
<feature type="binding site" evidence="13">
    <location>
        <begin position="235"/>
        <end position="236"/>
    </location>
    <ligand>
        <name>FMN</name>
        <dbReference type="ChEBI" id="CHEBI:58210"/>
    </ligand>
</feature>
<keyword evidence="5 11" id="KW-0819">tRNA processing</keyword>
<evidence type="ECO:0000313" key="16">
    <source>
        <dbReference type="Proteomes" id="UP000292919"/>
    </source>
</evidence>
<evidence type="ECO:0000256" key="5">
    <source>
        <dbReference type="ARBA" id="ARBA00022694"/>
    </source>
</evidence>
<name>A0A6H3FC79_9BACT</name>
<gene>
    <name evidence="15" type="ORF">EB812_05410</name>
</gene>
<protein>
    <recommendedName>
        <fullName evidence="11">tRNA-dihydrouridine synthase</fullName>
        <ecNumber evidence="11">1.3.1.-</ecNumber>
    </recommendedName>
</protein>
<keyword evidence="8 11" id="KW-0560">Oxidoreductase</keyword>
<comment type="cofactor">
    <cofactor evidence="11 13">
        <name>FMN</name>
        <dbReference type="ChEBI" id="CHEBI:58210"/>
    </cofactor>
</comment>
<keyword evidence="7" id="KW-0694">RNA-binding</keyword>
<evidence type="ECO:0000256" key="7">
    <source>
        <dbReference type="ARBA" id="ARBA00022884"/>
    </source>
</evidence>
<feature type="binding site" evidence="13">
    <location>
        <position position="180"/>
    </location>
    <ligand>
        <name>FMN</name>
        <dbReference type="ChEBI" id="CHEBI:58210"/>
    </ligand>
</feature>
<accession>A0A6H3FC79</accession>
<evidence type="ECO:0000256" key="12">
    <source>
        <dbReference type="PIRSR" id="PIRSR006621-1"/>
    </source>
</evidence>
<evidence type="ECO:0000256" key="8">
    <source>
        <dbReference type="ARBA" id="ARBA00023002"/>
    </source>
</evidence>
<feature type="domain" description="DUS-like FMN-binding" evidence="14">
    <location>
        <begin position="24"/>
        <end position="326"/>
    </location>
</feature>
<dbReference type="Proteomes" id="UP000292919">
    <property type="component" value="Unassembled WGS sequence"/>
</dbReference>
<evidence type="ECO:0000259" key="14">
    <source>
        <dbReference type="Pfam" id="PF01207"/>
    </source>
</evidence>
<evidence type="ECO:0000313" key="15">
    <source>
        <dbReference type="EMBL" id="TBH80571.1"/>
    </source>
</evidence>
<comment type="catalytic activity">
    <reaction evidence="10">
        <text>a 5,6-dihydrouridine in tRNA + NAD(+) = a uridine in tRNA + NADH + H(+)</text>
        <dbReference type="Rhea" id="RHEA:54452"/>
        <dbReference type="Rhea" id="RHEA-COMP:13339"/>
        <dbReference type="Rhea" id="RHEA-COMP:13887"/>
        <dbReference type="ChEBI" id="CHEBI:15378"/>
        <dbReference type="ChEBI" id="CHEBI:57540"/>
        <dbReference type="ChEBI" id="CHEBI:57945"/>
        <dbReference type="ChEBI" id="CHEBI:65315"/>
        <dbReference type="ChEBI" id="CHEBI:74443"/>
    </reaction>
</comment>
<evidence type="ECO:0000256" key="3">
    <source>
        <dbReference type="ARBA" id="ARBA00022630"/>
    </source>
</evidence>
<dbReference type="EMBL" id="SIXC01000005">
    <property type="protein sequence ID" value="TBH80571.1"/>
    <property type="molecule type" value="Genomic_DNA"/>
</dbReference>
<comment type="function">
    <text evidence="1 11">Catalyzes the synthesis of 5,6-dihydrouridine (D), a modified base found in the D-loop of most tRNAs, via the reduction of the C5-C6 double bond in target uridines.</text>
</comment>
<evidence type="ECO:0000256" key="13">
    <source>
        <dbReference type="PIRSR" id="PIRSR006621-2"/>
    </source>
</evidence>
<keyword evidence="16" id="KW-1185">Reference proteome</keyword>
<dbReference type="GO" id="GO:0017150">
    <property type="term" value="F:tRNA dihydrouridine synthase activity"/>
    <property type="evidence" value="ECO:0007669"/>
    <property type="project" value="InterPro"/>
</dbReference>
<dbReference type="GO" id="GO:0050660">
    <property type="term" value="F:flavin adenine dinucleotide binding"/>
    <property type="evidence" value="ECO:0007669"/>
    <property type="project" value="InterPro"/>
</dbReference>